<evidence type="ECO:0000313" key="1">
    <source>
        <dbReference type="EMBL" id="GAA1558150.1"/>
    </source>
</evidence>
<keyword evidence="2" id="KW-1185">Reference proteome</keyword>
<dbReference type="EMBL" id="BAAAQD010000027">
    <property type="protein sequence ID" value="GAA1558150.1"/>
    <property type="molecule type" value="Genomic_DNA"/>
</dbReference>
<sequence>MFGSAEHFREMAAEFAEEIGRPPTVREVMEILELASIGEVDVLRLRFTANIKATAGVSRVGDLNDAAFAAAASGLEAVIGSDLDPESPGFTGEVGRRLTSALRESGIEYADVAPEAEVRAKVSVARRLKRTRLGDVVAAPIPAGGYRIGVIVAKNAFGLAIGFFETVVPVPRVPASTDKVVPFPMYKLGDSIESGRWPIIGNDERLLDRFPRDPEIYHRPDWPSKPRRGEFGAAENSARVLRKIDVEEARAVGLLDGTYHQFLPGQRMLRWLDDRYPPGGRGDQRPAP</sequence>
<comment type="caution">
    <text evidence="1">The sequence shown here is derived from an EMBL/GenBank/DDBJ whole genome shotgun (WGS) entry which is preliminary data.</text>
</comment>
<dbReference type="Proteomes" id="UP001501470">
    <property type="component" value="Unassembled WGS sequence"/>
</dbReference>
<evidence type="ECO:0000313" key="2">
    <source>
        <dbReference type="Proteomes" id="UP001501470"/>
    </source>
</evidence>
<gene>
    <name evidence="1" type="ORF">GCM10009827_093840</name>
</gene>
<organism evidence="1 2">
    <name type="scientific">Dactylosporangium maewongense</name>
    <dbReference type="NCBI Taxonomy" id="634393"/>
    <lineage>
        <taxon>Bacteria</taxon>
        <taxon>Bacillati</taxon>
        <taxon>Actinomycetota</taxon>
        <taxon>Actinomycetes</taxon>
        <taxon>Micromonosporales</taxon>
        <taxon>Micromonosporaceae</taxon>
        <taxon>Dactylosporangium</taxon>
    </lineage>
</organism>
<reference evidence="2" key="1">
    <citation type="journal article" date="2019" name="Int. J. Syst. Evol. Microbiol.">
        <title>The Global Catalogue of Microorganisms (GCM) 10K type strain sequencing project: providing services to taxonomists for standard genome sequencing and annotation.</title>
        <authorList>
            <consortium name="The Broad Institute Genomics Platform"/>
            <consortium name="The Broad Institute Genome Sequencing Center for Infectious Disease"/>
            <person name="Wu L."/>
            <person name="Ma J."/>
        </authorList>
    </citation>
    <scope>NUCLEOTIDE SEQUENCE [LARGE SCALE GENOMIC DNA]</scope>
    <source>
        <strain evidence="2">JCM 15933</strain>
    </source>
</reference>
<accession>A0ABP4NF11</accession>
<name>A0ABP4NF11_9ACTN</name>
<protein>
    <submittedName>
        <fullName evidence="1">Uncharacterized protein</fullName>
    </submittedName>
</protein>
<proteinExistence type="predicted"/>